<dbReference type="AlphaFoldDB" id="A0A1E1W2A5"/>
<evidence type="ECO:0000256" key="5">
    <source>
        <dbReference type="SAM" id="MobiDB-lite"/>
    </source>
</evidence>
<name>A0A1E1W2A5_PECGO</name>
<dbReference type="GO" id="GO:0003677">
    <property type="term" value="F:DNA binding"/>
    <property type="evidence" value="ECO:0007669"/>
    <property type="project" value="InterPro"/>
</dbReference>
<evidence type="ECO:0000256" key="4">
    <source>
        <dbReference type="ARBA" id="ARBA00023242"/>
    </source>
</evidence>
<evidence type="ECO:0008006" key="7">
    <source>
        <dbReference type="Google" id="ProtNLM"/>
    </source>
</evidence>
<keyword evidence="4" id="KW-0539">Nucleus</keyword>
<evidence type="ECO:0000313" key="6">
    <source>
        <dbReference type="EMBL" id="JAT81120.1"/>
    </source>
</evidence>
<protein>
    <recommendedName>
        <fullName evidence="7">DNA-directed RNA polymerase III subunit RPC4</fullName>
    </recommendedName>
</protein>
<organism evidence="6">
    <name type="scientific">Pectinophora gossypiella</name>
    <name type="common">Cotton pink bollworm</name>
    <name type="synonym">Depressaria gossypiella</name>
    <dbReference type="NCBI Taxonomy" id="13191"/>
    <lineage>
        <taxon>Eukaryota</taxon>
        <taxon>Metazoa</taxon>
        <taxon>Ecdysozoa</taxon>
        <taxon>Arthropoda</taxon>
        <taxon>Hexapoda</taxon>
        <taxon>Insecta</taxon>
        <taxon>Pterygota</taxon>
        <taxon>Neoptera</taxon>
        <taxon>Endopterygota</taxon>
        <taxon>Lepidoptera</taxon>
        <taxon>Glossata</taxon>
        <taxon>Ditrysia</taxon>
        <taxon>Gelechioidea</taxon>
        <taxon>Gelechiidae</taxon>
        <taxon>Apatetrinae</taxon>
        <taxon>Pectinophora</taxon>
    </lineage>
</organism>
<comment type="subcellular location">
    <subcellularLocation>
        <location evidence="1">Nucleus</location>
    </subcellularLocation>
</comment>
<reference evidence="6" key="1">
    <citation type="submission" date="2015-09" db="EMBL/GenBank/DDBJ databases">
        <title>De novo assembly of Pectinophora gossypiella (Pink Bollworm) gut transcriptome.</title>
        <authorList>
            <person name="Tassone E.E."/>
        </authorList>
    </citation>
    <scope>NUCLEOTIDE SEQUENCE</scope>
</reference>
<proteinExistence type="predicted"/>
<evidence type="ECO:0000256" key="1">
    <source>
        <dbReference type="ARBA" id="ARBA00004123"/>
    </source>
</evidence>
<feature type="region of interest" description="Disordered" evidence="5">
    <location>
        <begin position="250"/>
        <end position="292"/>
    </location>
</feature>
<dbReference type="EMBL" id="GDQN01009934">
    <property type="protein sequence ID" value="JAT81120.1"/>
    <property type="molecule type" value="Transcribed_RNA"/>
</dbReference>
<keyword evidence="3" id="KW-0804">Transcription</keyword>
<feature type="compositionally biased region" description="Basic and acidic residues" evidence="5">
    <location>
        <begin position="63"/>
        <end position="82"/>
    </location>
</feature>
<gene>
    <name evidence="6" type="ORF">g.7975</name>
</gene>
<dbReference type="InterPro" id="IPR007811">
    <property type="entry name" value="RPC4"/>
</dbReference>
<dbReference type="Pfam" id="PF05132">
    <property type="entry name" value="RNA_pol_Rpc4"/>
    <property type="match status" value="1"/>
</dbReference>
<keyword evidence="2" id="KW-0240">DNA-directed RNA polymerase</keyword>
<dbReference type="GO" id="GO:0042797">
    <property type="term" value="P:tRNA transcription by RNA polymerase III"/>
    <property type="evidence" value="ECO:0007669"/>
    <property type="project" value="TreeGrafter"/>
</dbReference>
<dbReference type="GO" id="GO:0005666">
    <property type="term" value="C:RNA polymerase III complex"/>
    <property type="evidence" value="ECO:0007669"/>
    <property type="project" value="InterPro"/>
</dbReference>
<sequence>MSNSEEKKMPKTNGAGIDMSERLATFKPPRDYTLGGVKTNRKVFTPNLNVSRNKTKGPSAGNKEQKKEEKGKRDRNKNERNKNFRNGANIIKSGGVFSEGLGGGQRQASRGSYNRDSESTTPVLQRPTIRVKDVVKIDKELEEQKIKAVMSRGTFSDDDSEDFKDVVNKNAPIKLPMDDGGQSVKQAKKQIQVKKEVIVKIEPEDPDARSPPDTKPVVEMKPKVTVKKEVLDNSDLVDLLRSDQSTLMLVKLPDTLPGRGPGGDDSPPHRKSRDQLTTTPAAPSDPDDESIPADIRCRLKDLEEGQIGKLRIHHSGRVTMALGKTIFEVSLGTKSAFHQEVVSMAVDEASRSATLVSLGAVQHKLNIVPDWEALFQEAGGRL</sequence>
<dbReference type="OrthoDB" id="5836119at2759"/>
<accession>A0A1E1W2A5</accession>
<dbReference type="PANTHER" id="PTHR13408">
    <property type="entry name" value="DNA-DIRECTED RNA POLYMERASE III"/>
    <property type="match status" value="1"/>
</dbReference>
<feature type="region of interest" description="Disordered" evidence="5">
    <location>
        <begin position="1"/>
        <end position="126"/>
    </location>
</feature>
<dbReference type="PANTHER" id="PTHR13408:SF0">
    <property type="entry name" value="DNA-DIRECTED RNA POLYMERASE III SUBUNIT RPC4"/>
    <property type="match status" value="1"/>
</dbReference>
<evidence type="ECO:0000256" key="3">
    <source>
        <dbReference type="ARBA" id="ARBA00023163"/>
    </source>
</evidence>
<evidence type="ECO:0000256" key="2">
    <source>
        <dbReference type="ARBA" id="ARBA00022478"/>
    </source>
</evidence>